<gene>
    <name evidence="4" type="ORF">PCL_12916</name>
    <name evidence="3" type="ORF">Purlil1_6140</name>
</gene>
<name>A0A2U3E7R4_PURLI</name>
<sequence length="250" mass="27178">MAEKARSDLASPSRQHETWRNDVEGHSTSTCGGGDRPGCTSTTRSDDATTGRTRRGAHTPLRRGCDRSERGIQSRIVRSRASIGALEAASPRALSAVVSHTGRGRLATAARADRVRRRVTQDGGRAWRGHPADGRRGEVGLRGVGEQNAALRTQCASSWTSMELQAWNGSSSDTAVHHLYRSGRVTLPSREKAAQLPAPHHLGINSGRNDRLYRNPHAIEAHVVHTHLLILWLAMVFAVSSVSTVWPELT</sequence>
<reference evidence="3" key="3">
    <citation type="submission" date="2023-11" db="EMBL/GenBank/DDBJ databases">
        <authorList>
            <person name="Beijen E."/>
            <person name="Ohm R.A."/>
        </authorList>
    </citation>
    <scope>NUCLEOTIDE SEQUENCE</scope>
    <source>
        <strain evidence="3">CBS 150709</strain>
    </source>
</reference>
<dbReference type="Proteomes" id="UP000245956">
    <property type="component" value="Unassembled WGS sequence"/>
</dbReference>
<dbReference type="EMBL" id="JAWRVI010000019">
    <property type="protein sequence ID" value="KAK4089571.1"/>
    <property type="molecule type" value="Genomic_DNA"/>
</dbReference>
<dbReference type="EMBL" id="LCWV01000009">
    <property type="protein sequence ID" value="PWI70517.1"/>
    <property type="molecule type" value="Genomic_DNA"/>
</dbReference>
<evidence type="ECO:0000256" key="1">
    <source>
        <dbReference type="SAM" id="MobiDB-lite"/>
    </source>
</evidence>
<protein>
    <submittedName>
        <fullName evidence="4">Uncharacterized protein</fullName>
    </submittedName>
</protein>
<comment type="caution">
    <text evidence="4">The sequence shown here is derived from an EMBL/GenBank/DDBJ whole genome shotgun (WGS) entry which is preliminary data.</text>
</comment>
<evidence type="ECO:0000313" key="5">
    <source>
        <dbReference type="Proteomes" id="UP000245956"/>
    </source>
</evidence>
<feature type="compositionally biased region" description="Basic residues" evidence="1">
    <location>
        <begin position="52"/>
        <end position="61"/>
    </location>
</feature>
<evidence type="ECO:0000313" key="3">
    <source>
        <dbReference type="EMBL" id="KAK4089571.1"/>
    </source>
</evidence>
<evidence type="ECO:0000313" key="4">
    <source>
        <dbReference type="EMBL" id="PWI70517.1"/>
    </source>
</evidence>
<reference evidence="4 5" key="2">
    <citation type="journal article" date="2016" name="Front. Microbiol.">
        <title>Genome and transcriptome sequences reveal the specific parasitism of the nematophagous Purpureocillium lilacinum 36-1.</title>
        <authorList>
            <person name="Xie J."/>
            <person name="Li S."/>
            <person name="Mo C."/>
            <person name="Xiao X."/>
            <person name="Peng D."/>
            <person name="Wang G."/>
            <person name="Xiao Y."/>
        </authorList>
    </citation>
    <scope>NUCLEOTIDE SEQUENCE [LARGE SCALE GENOMIC DNA]</scope>
    <source>
        <strain evidence="4 5">36-1</strain>
    </source>
</reference>
<keyword evidence="2" id="KW-0472">Membrane</keyword>
<keyword evidence="6" id="KW-1185">Reference proteome</keyword>
<reference evidence="4" key="1">
    <citation type="submission" date="2015-05" db="EMBL/GenBank/DDBJ databases">
        <authorList>
            <person name="Wang D.B."/>
            <person name="Wang M."/>
        </authorList>
    </citation>
    <scope>NUCLEOTIDE SEQUENCE</scope>
    <source>
        <strain evidence="4">36-1</strain>
    </source>
</reference>
<evidence type="ECO:0000313" key="6">
    <source>
        <dbReference type="Proteomes" id="UP001287286"/>
    </source>
</evidence>
<dbReference type="AlphaFoldDB" id="A0A2U3E7R4"/>
<evidence type="ECO:0000256" key="2">
    <source>
        <dbReference type="SAM" id="Phobius"/>
    </source>
</evidence>
<dbReference type="Proteomes" id="UP001287286">
    <property type="component" value="Unassembled WGS sequence"/>
</dbReference>
<feature type="compositionally biased region" description="Basic and acidic residues" evidence="1">
    <location>
        <begin position="14"/>
        <end position="25"/>
    </location>
</feature>
<reference evidence="3 6" key="4">
    <citation type="journal article" date="2024" name="Microbiol. Resour. Announc.">
        <title>Genome annotations for the ascomycete fungi Trichoderma harzianum, Trichoderma aggressivum, and Purpureocillium lilacinum.</title>
        <authorList>
            <person name="Beijen E.P.W."/>
            <person name="Ohm R.A."/>
        </authorList>
    </citation>
    <scope>NUCLEOTIDE SEQUENCE [LARGE SCALE GENOMIC DNA]</scope>
    <source>
        <strain evidence="3 6">CBS 150709</strain>
    </source>
</reference>
<organism evidence="4 5">
    <name type="scientific">Purpureocillium lilacinum</name>
    <name type="common">Paecilomyces lilacinus</name>
    <dbReference type="NCBI Taxonomy" id="33203"/>
    <lineage>
        <taxon>Eukaryota</taxon>
        <taxon>Fungi</taxon>
        <taxon>Dikarya</taxon>
        <taxon>Ascomycota</taxon>
        <taxon>Pezizomycotina</taxon>
        <taxon>Sordariomycetes</taxon>
        <taxon>Hypocreomycetidae</taxon>
        <taxon>Hypocreales</taxon>
        <taxon>Ophiocordycipitaceae</taxon>
        <taxon>Purpureocillium</taxon>
    </lineage>
</organism>
<keyword evidence="2" id="KW-0812">Transmembrane</keyword>
<feature type="transmembrane region" description="Helical" evidence="2">
    <location>
        <begin position="228"/>
        <end position="246"/>
    </location>
</feature>
<feature type="compositionally biased region" description="Basic and acidic residues" evidence="1">
    <location>
        <begin position="130"/>
        <end position="139"/>
    </location>
</feature>
<feature type="region of interest" description="Disordered" evidence="1">
    <location>
        <begin position="1"/>
        <end position="71"/>
    </location>
</feature>
<proteinExistence type="predicted"/>
<keyword evidence="2" id="KW-1133">Transmembrane helix</keyword>
<feature type="region of interest" description="Disordered" evidence="1">
    <location>
        <begin position="114"/>
        <end position="139"/>
    </location>
</feature>
<accession>A0A2U3E7R4</accession>